<keyword evidence="3 14" id="KW-0716">Sensory transduction</keyword>
<dbReference type="Ensembl" id="ENSLLET00000041264.1">
    <property type="protein sequence ID" value="ENSLLEP00000039672.1"/>
    <property type="gene ID" value="ENSLLEG00000025222.1"/>
</dbReference>
<reference evidence="16" key="1">
    <citation type="submission" date="2025-08" db="UniProtKB">
        <authorList>
            <consortium name="Ensembl"/>
        </authorList>
    </citation>
    <scope>IDENTIFICATION</scope>
</reference>
<protein>
    <recommendedName>
        <fullName evidence="14">Olfactory receptor</fullName>
    </recommendedName>
</protein>
<accession>A0A8C5WHY5</accession>
<name>A0A8C5WHY5_9ANUR</name>
<evidence type="ECO:0000256" key="1">
    <source>
        <dbReference type="ARBA" id="ARBA00004651"/>
    </source>
</evidence>
<feature type="transmembrane region" description="Helical" evidence="14">
    <location>
        <begin position="84"/>
        <end position="102"/>
    </location>
</feature>
<evidence type="ECO:0000256" key="3">
    <source>
        <dbReference type="ARBA" id="ARBA00022606"/>
    </source>
</evidence>
<keyword evidence="10 13" id="KW-0675">Receptor</keyword>
<dbReference type="FunFam" id="1.20.1070.10:FF:000001">
    <property type="entry name" value="Olfactory receptor"/>
    <property type="match status" value="1"/>
</dbReference>
<keyword evidence="6 14" id="KW-1133">Transmembrane helix</keyword>
<sequence length="337" mass="37936">MANFCDQGLSIKCLINGTFLETAIMASQNASKYTDFTLLGYSLPHEAKILFFSMVLVSYCVTLVANTLIIIVVKMNSNLQIPMYIFLCNFSALEIGYTSVIIPKMLSGLLFENVTISKYGCFTQFYFVFFSGSLENILLAIMGYDRYLAICYPLHYPTLMNQNLCCLLACASWISGCLVPIMPTIWVSKLSFCYDMNIDHFFCDFGPLVKLSCSDTTMAVKTFFGHAWILILSCCAVTVVSYCYITVTIFKISSVINGRQKAFSTCVSHFTVVSIFYGTIIFAYVRPSNANTSYLDKTVAVFYSVVTPLLNPIIYSLRNTSIKMGVQNMIQKHWKKF</sequence>
<feature type="transmembrane region" description="Helical" evidence="14">
    <location>
        <begin position="227"/>
        <end position="250"/>
    </location>
</feature>
<evidence type="ECO:0000256" key="8">
    <source>
        <dbReference type="ARBA" id="ARBA00023136"/>
    </source>
</evidence>
<reference evidence="16" key="2">
    <citation type="submission" date="2025-09" db="UniProtKB">
        <authorList>
            <consortium name="Ensembl"/>
        </authorList>
    </citation>
    <scope>IDENTIFICATION</scope>
</reference>
<organism evidence="16 17">
    <name type="scientific">Leptobrachium leishanense</name>
    <name type="common">Leishan spiny toad</name>
    <dbReference type="NCBI Taxonomy" id="445787"/>
    <lineage>
        <taxon>Eukaryota</taxon>
        <taxon>Metazoa</taxon>
        <taxon>Chordata</taxon>
        <taxon>Craniata</taxon>
        <taxon>Vertebrata</taxon>
        <taxon>Euteleostomi</taxon>
        <taxon>Amphibia</taxon>
        <taxon>Batrachia</taxon>
        <taxon>Anura</taxon>
        <taxon>Pelobatoidea</taxon>
        <taxon>Megophryidae</taxon>
        <taxon>Leptobrachium</taxon>
    </lineage>
</organism>
<feature type="transmembrane region" description="Helical" evidence="14">
    <location>
        <begin position="122"/>
        <end position="144"/>
    </location>
</feature>
<keyword evidence="2 14" id="KW-1003">Cell membrane</keyword>
<dbReference type="GO" id="GO:0004930">
    <property type="term" value="F:G protein-coupled receptor activity"/>
    <property type="evidence" value="ECO:0007669"/>
    <property type="project" value="UniProtKB-KW"/>
</dbReference>
<evidence type="ECO:0000256" key="11">
    <source>
        <dbReference type="ARBA" id="ARBA00023180"/>
    </source>
</evidence>
<evidence type="ECO:0000256" key="7">
    <source>
        <dbReference type="ARBA" id="ARBA00023040"/>
    </source>
</evidence>
<keyword evidence="5 14" id="KW-0552">Olfaction</keyword>
<evidence type="ECO:0000259" key="15">
    <source>
        <dbReference type="PROSITE" id="PS50262"/>
    </source>
</evidence>
<dbReference type="InterPro" id="IPR050939">
    <property type="entry name" value="Olfactory_GPCR1"/>
</dbReference>
<keyword evidence="9" id="KW-1015">Disulfide bond</keyword>
<evidence type="ECO:0000256" key="12">
    <source>
        <dbReference type="ARBA" id="ARBA00023224"/>
    </source>
</evidence>
<dbReference type="SUPFAM" id="SSF81321">
    <property type="entry name" value="Family A G protein-coupled receptor-like"/>
    <property type="match status" value="1"/>
</dbReference>
<dbReference type="PANTHER" id="PTHR24242:SF359">
    <property type="entry name" value="ODORANT RECEPTOR-RELATED"/>
    <property type="match status" value="1"/>
</dbReference>
<dbReference type="Proteomes" id="UP000694569">
    <property type="component" value="Unplaced"/>
</dbReference>
<feature type="transmembrane region" description="Helical" evidence="14">
    <location>
        <begin position="300"/>
        <end position="317"/>
    </location>
</feature>
<dbReference type="InterPro" id="IPR000276">
    <property type="entry name" value="GPCR_Rhodpsn"/>
</dbReference>
<evidence type="ECO:0000256" key="14">
    <source>
        <dbReference type="RuleBase" id="RU363047"/>
    </source>
</evidence>
<evidence type="ECO:0000256" key="5">
    <source>
        <dbReference type="ARBA" id="ARBA00022725"/>
    </source>
</evidence>
<dbReference type="InterPro" id="IPR000725">
    <property type="entry name" value="Olfact_rcpt"/>
</dbReference>
<keyword evidence="17" id="KW-1185">Reference proteome</keyword>
<keyword evidence="4 13" id="KW-0812">Transmembrane</keyword>
<evidence type="ECO:0000256" key="2">
    <source>
        <dbReference type="ARBA" id="ARBA00022475"/>
    </source>
</evidence>
<dbReference type="GeneTree" id="ENSGT01150000286948"/>
<keyword evidence="7 13" id="KW-0297">G-protein coupled receptor</keyword>
<dbReference type="Gene3D" id="1.20.1070.10">
    <property type="entry name" value="Rhodopsin 7-helix transmembrane proteins"/>
    <property type="match status" value="1"/>
</dbReference>
<dbReference type="PANTHER" id="PTHR24242">
    <property type="entry name" value="G-PROTEIN COUPLED RECEPTOR"/>
    <property type="match status" value="1"/>
</dbReference>
<keyword evidence="8 14" id="KW-0472">Membrane</keyword>
<feature type="transmembrane region" description="Helical" evidence="14">
    <location>
        <begin position="164"/>
        <end position="186"/>
    </location>
</feature>
<dbReference type="Pfam" id="PF13853">
    <property type="entry name" value="7tm_4"/>
    <property type="match status" value="1"/>
</dbReference>
<comment type="subcellular location">
    <subcellularLocation>
        <location evidence="1 14">Cell membrane</location>
        <topology evidence="1 14">Multi-pass membrane protein</topology>
    </subcellularLocation>
</comment>
<dbReference type="InterPro" id="IPR017452">
    <property type="entry name" value="GPCR_Rhodpsn_7TM"/>
</dbReference>
<dbReference type="PROSITE" id="PS50262">
    <property type="entry name" value="G_PROTEIN_RECEP_F1_2"/>
    <property type="match status" value="1"/>
</dbReference>
<dbReference type="PROSITE" id="PS00237">
    <property type="entry name" value="G_PROTEIN_RECEP_F1_1"/>
    <property type="match status" value="1"/>
</dbReference>
<evidence type="ECO:0000313" key="16">
    <source>
        <dbReference type="Ensembl" id="ENSLLEP00000039672.1"/>
    </source>
</evidence>
<proteinExistence type="inferred from homology"/>
<feature type="transmembrane region" description="Helical" evidence="14">
    <location>
        <begin position="262"/>
        <end position="285"/>
    </location>
</feature>
<evidence type="ECO:0000256" key="10">
    <source>
        <dbReference type="ARBA" id="ARBA00023170"/>
    </source>
</evidence>
<keyword evidence="11" id="KW-0325">Glycoprotein</keyword>
<dbReference type="PRINTS" id="PR00245">
    <property type="entry name" value="OLFACTORYR"/>
</dbReference>
<comment type="similarity">
    <text evidence="13">Belongs to the G-protein coupled receptor 1 family.</text>
</comment>
<evidence type="ECO:0000256" key="13">
    <source>
        <dbReference type="RuleBase" id="RU000688"/>
    </source>
</evidence>
<dbReference type="AlphaFoldDB" id="A0A8C5WHY5"/>
<dbReference type="OrthoDB" id="9444602at2759"/>
<dbReference type="PRINTS" id="PR00237">
    <property type="entry name" value="GPCRRHODOPSN"/>
</dbReference>
<feature type="domain" description="G-protein coupled receptors family 1 profile" evidence="15">
    <location>
        <begin position="65"/>
        <end position="315"/>
    </location>
</feature>
<evidence type="ECO:0000256" key="6">
    <source>
        <dbReference type="ARBA" id="ARBA00022989"/>
    </source>
</evidence>
<dbReference type="GO" id="GO:0004984">
    <property type="term" value="F:olfactory receptor activity"/>
    <property type="evidence" value="ECO:0007669"/>
    <property type="project" value="InterPro"/>
</dbReference>
<dbReference type="CDD" id="cd13954">
    <property type="entry name" value="7tmA_OR"/>
    <property type="match status" value="1"/>
</dbReference>
<evidence type="ECO:0000256" key="4">
    <source>
        <dbReference type="ARBA" id="ARBA00022692"/>
    </source>
</evidence>
<feature type="transmembrane region" description="Helical" evidence="14">
    <location>
        <begin position="49"/>
        <end position="72"/>
    </location>
</feature>
<evidence type="ECO:0000313" key="17">
    <source>
        <dbReference type="Proteomes" id="UP000694569"/>
    </source>
</evidence>
<keyword evidence="12 13" id="KW-0807">Transducer</keyword>
<dbReference type="GO" id="GO:0005886">
    <property type="term" value="C:plasma membrane"/>
    <property type="evidence" value="ECO:0007669"/>
    <property type="project" value="UniProtKB-SubCell"/>
</dbReference>
<evidence type="ECO:0000256" key="9">
    <source>
        <dbReference type="ARBA" id="ARBA00023157"/>
    </source>
</evidence>